<dbReference type="PANTHER" id="PTHR10094">
    <property type="entry name" value="STEROL CARRIER PROTEIN 2 SCP-2 FAMILY PROTEIN"/>
    <property type="match status" value="1"/>
</dbReference>
<dbReference type="STRING" id="1217970.SAMN05444002_2265"/>
<dbReference type="PANTHER" id="PTHR10094:SF25">
    <property type="entry name" value="SCP2 STEROL-BINDING DOMAIN-CONTAINING PROTEIN 1"/>
    <property type="match status" value="1"/>
</dbReference>
<dbReference type="OrthoDB" id="9809312at2"/>
<sequence length="95" mass="9558">MSSVVDSAVAALNEKLGGGFDGVAKFVIEDEGSIIVDSDGARASDDEAEVTMSADAETFEAILSGDLNPTAAFMGGRLKVDGDMGLAMKLGGALS</sequence>
<protein>
    <submittedName>
        <fullName evidence="2">Putative sterol carrier protein</fullName>
    </submittedName>
</protein>
<dbReference type="Pfam" id="PF02036">
    <property type="entry name" value="SCP2"/>
    <property type="match status" value="1"/>
</dbReference>
<evidence type="ECO:0000313" key="2">
    <source>
        <dbReference type="EMBL" id="SIO03484.1"/>
    </source>
</evidence>
<reference evidence="3" key="1">
    <citation type="submission" date="2016-11" db="EMBL/GenBank/DDBJ databases">
        <authorList>
            <person name="Varghese N."/>
            <person name="Submissions S."/>
        </authorList>
    </citation>
    <scope>NUCLEOTIDE SEQUENCE [LARGE SCALE GENOMIC DNA]</scope>
    <source>
        <strain evidence="3">DSM 29440</strain>
    </source>
</reference>
<name>A0A1N6G7M0_9RHOB</name>
<dbReference type="Gene3D" id="3.30.1050.10">
    <property type="entry name" value="SCP2 sterol-binding domain"/>
    <property type="match status" value="1"/>
</dbReference>
<dbReference type="Proteomes" id="UP000184932">
    <property type="component" value="Unassembled WGS sequence"/>
</dbReference>
<dbReference type="GO" id="GO:0005829">
    <property type="term" value="C:cytosol"/>
    <property type="evidence" value="ECO:0007669"/>
    <property type="project" value="TreeGrafter"/>
</dbReference>
<dbReference type="SUPFAM" id="SSF55718">
    <property type="entry name" value="SCP-like"/>
    <property type="match status" value="1"/>
</dbReference>
<keyword evidence="3" id="KW-1185">Reference proteome</keyword>
<evidence type="ECO:0000313" key="3">
    <source>
        <dbReference type="Proteomes" id="UP000184932"/>
    </source>
</evidence>
<organism evidence="2 3">
    <name type="scientific">Vannielia litorea</name>
    <dbReference type="NCBI Taxonomy" id="1217970"/>
    <lineage>
        <taxon>Bacteria</taxon>
        <taxon>Pseudomonadati</taxon>
        <taxon>Pseudomonadota</taxon>
        <taxon>Alphaproteobacteria</taxon>
        <taxon>Rhodobacterales</taxon>
        <taxon>Paracoccaceae</taxon>
        <taxon>Vannielia</taxon>
    </lineage>
</organism>
<feature type="domain" description="SCP2" evidence="1">
    <location>
        <begin position="20"/>
        <end position="94"/>
    </location>
</feature>
<dbReference type="EMBL" id="FSRL01000001">
    <property type="protein sequence ID" value="SIO03484.1"/>
    <property type="molecule type" value="Genomic_DNA"/>
</dbReference>
<accession>A0A1N6G7M0</accession>
<proteinExistence type="predicted"/>
<dbReference type="RefSeq" id="WP_074256307.1">
    <property type="nucleotide sequence ID" value="NZ_FSRL01000001.1"/>
</dbReference>
<gene>
    <name evidence="2" type="ORF">SAMN05444002_2265</name>
</gene>
<dbReference type="AlphaFoldDB" id="A0A1N6G7M0"/>
<evidence type="ECO:0000259" key="1">
    <source>
        <dbReference type="Pfam" id="PF02036"/>
    </source>
</evidence>
<dbReference type="InterPro" id="IPR003033">
    <property type="entry name" value="SCP2_sterol-bd_dom"/>
</dbReference>
<dbReference type="InterPro" id="IPR036527">
    <property type="entry name" value="SCP2_sterol-bd_dom_sf"/>
</dbReference>